<dbReference type="STRING" id="1003.SAMN04488541_104121"/>
<dbReference type="AlphaFoldDB" id="A0A1I2J2V1"/>
<dbReference type="Proteomes" id="UP000199513">
    <property type="component" value="Unassembled WGS sequence"/>
</dbReference>
<evidence type="ECO:0000313" key="2">
    <source>
        <dbReference type="Proteomes" id="UP000199513"/>
    </source>
</evidence>
<dbReference type="EMBL" id="FONY01000041">
    <property type="protein sequence ID" value="SFF48995.1"/>
    <property type="molecule type" value="Genomic_DNA"/>
</dbReference>
<evidence type="ECO:0000313" key="1">
    <source>
        <dbReference type="EMBL" id="SFF48995.1"/>
    </source>
</evidence>
<organism evidence="1 2">
    <name type="scientific">Thermoflexibacter ruber</name>
    <dbReference type="NCBI Taxonomy" id="1003"/>
    <lineage>
        <taxon>Bacteria</taxon>
        <taxon>Pseudomonadati</taxon>
        <taxon>Bacteroidota</taxon>
        <taxon>Cytophagia</taxon>
        <taxon>Cytophagales</taxon>
        <taxon>Thermoflexibacteraceae</taxon>
        <taxon>Thermoflexibacter</taxon>
    </lineage>
</organism>
<reference evidence="1 2" key="1">
    <citation type="submission" date="2016-10" db="EMBL/GenBank/DDBJ databases">
        <authorList>
            <person name="de Groot N.N."/>
        </authorList>
    </citation>
    <scope>NUCLEOTIDE SEQUENCE [LARGE SCALE GENOMIC DNA]</scope>
    <source>
        <strain>GEY</strain>
        <strain evidence="2">DSM 9560</strain>
    </source>
</reference>
<accession>A0A1I2J2V1</accession>
<gene>
    <name evidence="1" type="ORF">SAMN04488541_104121</name>
</gene>
<name>A0A1I2J2V1_9BACT</name>
<sequence length="168" mass="19379">MIGHYLVLIYQQKVANMYFSQSLAHDNIPDDDLFIIKVPASLYVPAKNTDFEPISGSFEYKGKFYDMVKRKVENDTLYIYCANNRYKEKIASQIANYVKSYVVDFENDKNNNQNQKLLKSFAKEYLQVSAYHILSIYQRNKTSEKNVILDDSSPAMPLIATPSPPPEV</sequence>
<proteinExistence type="predicted"/>
<keyword evidence="2" id="KW-1185">Reference proteome</keyword>
<protein>
    <submittedName>
        <fullName evidence="1">Uncharacterized protein</fullName>
    </submittedName>
</protein>